<keyword evidence="8" id="KW-0969">Cilium</keyword>
<comment type="similarity">
    <text evidence="2 6">Belongs to the flagella basal body rod proteins family.</text>
</comment>
<dbReference type="InterPro" id="IPR006300">
    <property type="entry name" value="FlgB"/>
</dbReference>
<comment type="subunit">
    <text evidence="6">The basal body constitutes a major portion of the flagellar organelle and consists of a number of rings mounted on a central rod.</text>
</comment>
<dbReference type="RefSeq" id="WP_089023007.1">
    <property type="nucleotide sequence ID" value="NZ_NIQC01000006.1"/>
</dbReference>
<proteinExistence type="inferred from homology"/>
<accession>A0A226BZJ6</accession>
<organism evidence="8 9">
    <name type="scientific">Natranaerobius trueperi</name>
    <dbReference type="NCBI Taxonomy" id="759412"/>
    <lineage>
        <taxon>Bacteria</taxon>
        <taxon>Bacillati</taxon>
        <taxon>Bacillota</taxon>
        <taxon>Clostridia</taxon>
        <taxon>Natranaerobiales</taxon>
        <taxon>Natranaerobiaceae</taxon>
        <taxon>Natranaerobius</taxon>
    </lineage>
</organism>
<dbReference type="InterPro" id="IPR001444">
    <property type="entry name" value="Flag_bb_rod_N"/>
</dbReference>
<gene>
    <name evidence="8" type="primary">flgB</name>
    <name evidence="8" type="ORF">CDO51_03970</name>
</gene>
<comment type="function">
    <text evidence="5 6">Structural component of flagellum, the bacterial motility apparatus. Part of the rod structure of flagellar basal body.</text>
</comment>
<feature type="domain" description="Flagellar basal body rod protein N-terminal" evidence="7">
    <location>
        <begin position="11"/>
        <end position="37"/>
    </location>
</feature>
<dbReference type="GO" id="GO:0071978">
    <property type="term" value="P:bacterial-type flagellum-dependent swarming motility"/>
    <property type="evidence" value="ECO:0007669"/>
    <property type="project" value="TreeGrafter"/>
</dbReference>
<evidence type="ECO:0000256" key="6">
    <source>
        <dbReference type="PIRNR" id="PIRNR002889"/>
    </source>
</evidence>
<dbReference type="OrthoDB" id="9792068at2"/>
<keyword evidence="9" id="KW-1185">Reference proteome</keyword>
<comment type="subcellular location">
    <subcellularLocation>
        <location evidence="1 6">Bacterial flagellum basal body</location>
    </subcellularLocation>
</comment>
<name>A0A226BZJ6_9FIRM</name>
<dbReference type="EMBL" id="NIQC01000006">
    <property type="protein sequence ID" value="OWZ84222.1"/>
    <property type="molecule type" value="Genomic_DNA"/>
</dbReference>
<dbReference type="NCBIfam" id="TIGR01396">
    <property type="entry name" value="FlgB"/>
    <property type="match status" value="1"/>
</dbReference>
<dbReference type="Pfam" id="PF00460">
    <property type="entry name" value="Flg_bb_rod"/>
    <property type="match status" value="1"/>
</dbReference>
<evidence type="ECO:0000259" key="7">
    <source>
        <dbReference type="Pfam" id="PF00460"/>
    </source>
</evidence>
<evidence type="ECO:0000313" key="8">
    <source>
        <dbReference type="EMBL" id="OWZ84222.1"/>
    </source>
</evidence>
<evidence type="ECO:0000256" key="2">
    <source>
        <dbReference type="ARBA" id="ARBA00009677"/>
    </source>
</evidence>
<evidence type="ECO:0000256" key="1">
    <source>
        <dbReference type="ARBA" id="ARBA00004117"/>
    </source>
</evidence>
<keyword evidence="8" id="KW-0966">Cell projection</keyword>
<evidence type="ECO:0000313" key="9">
    <source>
        <dbReference type="Proteomes" id="UP000214588"/>
    </source>
</evidence>
<evidence type="ECO:0000256" key="5">
    <source>
        <dbReference type="ARBA" id="ARBA00024934"/>
    </source>
</evidence>
<keyword evidence="8" id="KW-0282">Flagellum</keyword>
<sequence length="135" mass="14995">MFGDTPINLLGNSLNTTTKRHEVISNNIANVNTPGYKKQSVEFESILQDKINFDSQIRGKTTSDKHLPIGSPNNATDVEPKVITENTTSMRNDENNVDIDTEMARLSKNTIKHQTLTRQLSGELNKLRTAIQGGN</sequence>
<dbReference type="PANTHER" id="PTHR30435">
    <property type="entry name" value="FLAGELLAR PROTEIN"/>
    <property type="match status" value="1"/>
</dbReference>
<dbReference type="PIRSF" id="PIRSF002889">
    <property type="entry name" value="Rod_FlgB"/>
    <property type="match status" value="1"/>
</dbReference>
<protein>
    <recommendedName>
        <fullName evidence="3 6">Flagellar basal body rod protein FlgB</fullName>
    </recommendedName>
</protein>
<keyword evidence="4 6" id="KW-0975">Bacterial flagellum</keyword>
<dbReference type="Proteomes" id="UP000214588">
    <property type="component" value="Unassembled WGS sequence"/>
</dbReference>
<dbReference type="GO" id="GO:0030694">
    <property type="term" value="C:bacterial-type flagellum basal body, rod"/>
    <property type="evidence" value="ECO:0007669"/>
    <property type="project" value="InterPro"/>
</dbReference>
<evidence type="ECO:0000256" key="4">
    <source>
        <dbReference type="ARBA" id="ARBA00023143"/>
    </source>
</evidence>
<comment type="caution">
    <text evidence="8">The sequence shown here is derived from an EMBL/GenBank/DDBJ whole genome shotgun (WGS) entry which is preliminary data.</text>
</comment>
<dbReference type="PANTHER" id="PTHR30435:SF12">
    <property type="entry name" value="FLAGELLAR BASAL BODY ROD PROTEIN FLGB"/>
    <property type="match status" value="1"/>
</dbReference>
<evidence type="ECO:0000256" key="3">
    <source>
        <dbReference type="ARBA" id="ARBA00014376"/>
    </source>
</evidence>
<dbReference type="AlphaFoldDB" id="A0A226BZJ6"/>
<reference evidence="8 9" key="1">
    <citation type="submission" date="2017-06" db="EMBL/GenBank/DDBJ databases">
        <title>Draft Genome Sequence of Natranaerobius trueperi halophilic, alkalithermophilic bacteria from soda lakes.</title>
        <authorList>
            <person name="Zhao B."/>
        </authorList>
    </citation>
    <scope>NUCLEOTIDE SEQUENCE [LARGE SCALE GENOMIC DNA]</scope>
    <source>
        <strain evidence="8 9">DSM 18760</strain>
    </source>
</reference>